<dbReference type="Pfam" id="PF03953">
    <property type="entry name" value="Tubulin_C"/>
    <property type="match status" value="1"/>
</dbReference>
<dbReference type="InterPro" id="IPR017975">
    <property type="entry name" value="Tubulin_CS"/>
</dbReference>
<protein>
    <recommendedName>
        <fullName evidence="13">Tubulin alpha chain</fullName>
    </recommendedName>
</protein>
<dbReference type="AlphaFoldDB" id="A0A9P0EDC7"/>
<keyword evidence="4" id="KW-0963">Cytoplasm</keyword>
<evidence type="ECO:0000256" key="11">
    <source>
        <dbReference type="ARBA" id="ARBA00023212"/>
    </source>
</evidence>
<feature type="domain" description="Tubulin/FtsZ 2-layer sandwich" evidence="15">
    <location>
        <begin position="244"/>
        <end position="389"/>
    </location>
</feature>
<dbReference type="InterPro" id="IPR037103">
    <property type="entry name" value="Tubulin/FtsZ-like_C"/>
</dbReference>
<dbReference type="InterPro" id="IPR003008">
    <property type="entry name" value="Tubulin_FtsZ_GTPase"/>
</dbReference>
<evidence type="ECO:0000313" key="17">
    <source>
        <dbReference type="Proteomes" id="UP001152798"/>
    </source>
</evidence>
<dbReference type="EMBL" id="OV725079">
    <property type="protein sequence ID" value="CAH1394728.1"/>
    <property type="molecule type" value="Genomic_DNA"/>
</dbReference>
<dbReference type="PROSITE" id="PS00227">
    <property type="entry name" value="TUBULIN"/>
    <property type="match status" value="1"/>
</dbReference>
<keyword evidence="8" id="KW-0378">Hydrolase</keyword>
<dbReference type="PANTHER" id="PTHR11588">
    <property type="entry name" value="TUBULIN"/>
    <property type="match status" value="1"/>
</dbReference>
<sequence length="439" mass="48864">MRGEVISIHNGQAGVEMGNACWELYCLEQNVSPTGEVKDDSQGNLDSFFSELESGKRVPRAVFVDLEPTVIDQIRTGKFKSLFRPENLLNGIEDAANNFARGRYTVGLPTGRRALEILRKLAESADQLQGFFTFHSYGGGTGSGLSTLISSDLSIDYPKKSFLEIAIFPSHKLSTAVVEPYNAVLSTKETLDDADCVFLADNEAMSNICKWKLSVDHPMYSHLNRLVAQTVSAITTSLRFEGDLNADFVDFQTNLVPYPRIHFPIVGLAPIVNLRKSFHETFSVQNITSQCFDSSSRLAMCDLQSGLYMACCLLYRGDVAPKDVNSAIRYLKDTRMINFVRWSPTGFKVGINFQNPISAPELELATGPRSVVSLSNNTAVGEMWLSLLRKHQLMADKKAFFHWYLKEGLEVRDFDEASSTVETLAADYASMDIDNVAFY</sequence>
<dbReference type="InterPro" id="IPR018316">
    <property type="entry name" value="Tubulin/FtsZ_2-layer-sand-dom"/>
</dbReference>
<dbReference type="InterPro" id="IPR023123">
    <property type="entry name" value="Tubulin_C"/>
</dbReference>
<evidence type="ECO:0000259" key="15">
    <source>
        <dbReference type="SMART" id="SM00865"/>
    </source>
</evidence>
<evidence type="ECO:0000256" key="12">
    <source>
        <dbReference type="ARBA" id="ARBA00049117"/>
    </source>
</evidence>
<dbReference type="PRINTS" id="PR01162">
    <property type="entry name" value="ALPHATUBULIN"/>
</dbReference>
<dbReference type="InterPro" id="IPR036525">
    <property type="entry name" value="Tubulin/FtsZ_GTPase_sf"/>
</dbReference>
<dbReference type="GO" id="GO:0007017">
    <property type="term" value="P:microtubule-based process"/>
    <property type="evidence" value="ECO:0007669"/>
    <property type="project" value="InterPro"/>
</dbReference>
<dbReference type="SMART" id="SM00865">
    <property type="entry name" value="Tubulin_C"/>
    <property type="match status" value="1"/>
</dbReference>
<dbReference type="GO" id="GO:0005874">
    <property type="term" value="C:microtubule"/>
    <property type="evidence" value="ECO:0007669"/>
    <property type="project" value="UniProtKB-KW"/>
</dbReference>
<keyword evidence="9" id="KW-0460">Magnesium</keyword>
<feature type="domain" description="Tubulin/FtsZ GTPase" evidence="14">
    <location>
        <begin position="45"/>
        <end position="242"/>
    </location>
</feature>
<dbReference type="InterPro" id="IPR008280">
    <property type="entry name" value="Tub_FtsZ_C"/>
</dbReference>
<dbReference type="Pfam" id="PF00091">
    <property type="entry name" value="Tubulin"/>
    <property type="match status" value="1"/>
</dbReference>
<evidence type="ECO:0000256" key="1">
    <source>
        <dbReference type="ARBA" id="ARBA00001946"/>
    </source>
</evidence>
<dbReference type="SUPFAM" id="SSF55307">
    <property type="entry name" value="Tubulin C-terminal domain-like"/>
    <property type="match status" value="1"/>
</dbReference>
<dbReference type="Gene3D" id="3.30.1330.20">
    <property type="entry name" value="Tubulin/FtsZ, C-terminal domain"/>
    <property type="match status" value="1"/>
</dbReference>
<comment type="similarity">
    <text evidence="3 13">Belongs to the tubulin family.</text>
</comment>
<evidence type="ECO:0000256" key="7">
    <source>
        <dbReference type="ARBA" id="ARBA00022741"/>
    </source>
</evidence>
<comment type="subunit">
    <text evidence="13">Dimer of alpha and beta chains. A typical microtubule is a hollow water-filled tube with an outer diameter of 25 nm and an inner diameter of 15 nM. Alpha-beta heterodimers associate head-to-tail to form protofilaments running lengthwise along the microtubule wall with the beta-tubulin subunit facing the microtubule plus end conferring a structural polarity. Microtubules usually have 13 protofilaments but different protofilament numbers can be found in some organisms and specialized cells.</text>
</comment>
<dbReference type="CDD" id="cd02186">
    <property type="entry name" value="alpha_tubulin"/>
    <property type="match status" value="1"/>
</dbReference>
<keyword evidence="17" id="KW-1185">Reference proteome</keyword>
<comment type="subcellular location">
    <subcellularLocation>
        <location evidence="2">Cytoplasm</location>
        <location evidence="2">Cytoskeleton</location>
    </subcellularLocation>
</comment>
<comment type="function">
    <text evidence="13">Tubulin is the major constituent of microtubules, a cylinder consisting of laterally associated linear protofilaments composed of alpha- and beta-tubulin heterodimers. Microtubules grow by the addition of GTP-tubulin dimers to the microtubule end, where a stabilizing cap forms. Below the cap, tubulin dimers are in GDP-bound state, owing to GTPase activity of alpha-tubulin.</text>
</comment>
<dbReference type="PRINTS" id="PR01161">
    <property type="entry name" value="TUBULIN"/>
</dbReference>
<proteinExistence type="inferred from homology"/>
<evidence type="ECO:0000256" key="9">
    <source>
        <dbReference type="ARBA" id="ARBA00022842"/>
    </source>
</evidence>
<name>A0A9P0EDC7_NEZVI</name>
<reference evidence="16" key="1">
    <citation type="submission" date="2022-01" db="EMBL/GenBank/DDBJ databases">
        <authorList>
            <person name="King R."/>
        </authorList>
    </citation>
    <scope>NUCLEOTIDE SEQUENCE</scope>
</reference>
<accession>A0A9P0EDC7</accession>
<comment type="cofactor">
    <cofactor evidence="1">
        <name>Mg(2+)</name>
        <dbReference type="ChEBI" id="CHEBI:18420"/>
    </cofactor>
</comment>
<keyword evidence="11" id="KW-0206">Cytoskeleton</keyword>
<dbReference type="GO" id="GO:0005525">
    <property type="term" value="F:GTP binding"/>
    <property type="evidence" value="ECO:0007669"/>
    <property type="project" value="UniProtKB-UniRule"/>
</dbReference>
<evidence type="ECO:0000256" key="3">
    <source>
        <dbReference type="ARBA" id="ARBA00009636"/>
    </source>
</evidence>
<evidence type="ECO:0000259" key="14">
    <source>
        <dbReference type="SMART" id="SM00864"/>
    </source>
</evidence>
<dbReference type="GO" id="GO:0046872">
    <property type="term" value="F:metal ion binding"/>
    <property type="evidence" value="ECO:0007669"/>
    <property type="project" value="UniProtKB-KW"/>
</dbReference>
<keyword evidence="10 13" id="KW-0342">GTP-binding</keyword>
<dbReference type="Proteomes" id="UP001152798">
    <property type="component" value="Chromosome 3"/>
</dbReference>
<evidence type="ECO:0000313" key="16">
    <source>
        <dbReference type="EMBL" id="CAH1394728.1"/>
    </source>
</evidence>
<dbReference type="GO" id="GO:0016787">
    <property type="term" value="F:hydrolase activity"/>
    <property type="evidence" value="ECO:0007669"/>
    <property type="project" value="UniProtKB-KW"/>
</dbReference>
<evidence type="ECO:0000256" key="8">
    <source>
        <dbReference type="ARBA" id="ARBA00022801"/>
    </source>
</evidence>
<comment type="catalytic activity">
    <reaction evidence="12">
        <text>GTP + H2O = GDP + phosphate + H(+)</text>
        <dbReference type="Rhea" id="RHEA:19669"/>
        <dbReference type="ChEBI" id="CHEBI:15377"/>
        <dbReference type="ChEBI" id="CHEBI:15378"/>
        <dbReference type="ChEBI" id="CHEBI:37565"/>
        <dbReference type="ChEBI" id="CHEBI:43474"/>
        <dbReference type="ChEBI" id="CHEBI:58189"/>
    </reaction>
    <physiologicalReaction direction="left-to-right" evidence="12">
        <dbReference type="Rhea" id="RHEA:19670"/>
    </physiologicalReaction>
</comment>
<evidence type="ECO:0000256" key="5">
    <source>
        <dbReference type="ARBA" id="ARBA00022701"/>
    </source>
</evidence>
<organism evidence="16 17">
    <name type="scientific">Nezara viridula</name>
    <name type="common">Southern green stink bug</name>
    <name type="synonym">Cimex viridulus</name>
    <dbReference type="NCBI Taxonomy" id="85310"/>
    <lineage>
        <taxon>Eukaryota</taxon>
        <taxon>Metazoa</taxon>
        <taxon>Ecdysozoa</taxon>
        <taxon>Arthropoda</taxon>
        <taxon>Hexapoda</taxon>
        <taxon>Insecta</taxon>
        <taxon>Pterygota</taxon>
        <taxon>Neoptera</taxon>
        <taxon>Paraneoptera</taxon>
        <taxon>Hemiptera</taxon>
        <taxon>Heteroptera</taxon>
        <taxon>Panheteroptera</taxon>
        <taxon>Pentatomomorpha</taxon>
        <taxon>Pentatomoidea</taxon>
        <taxon>Pentatomidae</taxon>
        <taxon>Pentatominae</taxon>
        <taxon>Nezara</taxon>
    </lineage>
</organism>
<dbReference type="OrthoDB" id="6587669at2759"/>
<evidence type="ECO:0000256" key="2">
    <source>
        <dbReference type="ARBA" id="ARBA00004245"/>
    </source>
</evidence>
<dbReference type="Gene3D" id="3.40.50.1440">
    <property type="entry name" value="Tubulin/FtsZ, GTPase domain"/>
    <property type="match status" value="1"/>
</dbReference>
<dbReference type="GO" id="GO:0005200">
    <property type="term" value="F:structural constituent of cytoskeleton"/>
    <property type="evidence" value="ECO:0007669"/>
    <property type="project" value="InterPro"/>
</dbReference>
<gene>
    <name evidence="16" type="ORF">NEZAVI_LOCUS5166</name>
</gene>
<evidence type="ECO:0000256" key="10">
    <source>
        <dbReference type="ARBA" id="ARBA00023134"/>
    </source>
</evidence>
<dbReference type="InterPro" id="IPR002452">
    <property type="entry name" value="Alpha_tubulin"/>
</dbReference>
<dbReference type="SUPFAM" id="SSF52490">
    <property type="entry name" value="Tubulin nucleotide-binding domain-like"/>
    <property type="match status" value="1"/>
</dbReference>
<dbReference type="SMART" id="SM00864">
    <property type="entry name" value="Tubulin"/>
    <property type="match status" value="1"/>
</dbReference>
<dbReference type="Gene3D" id="1.10.287.600">
    <property type="entry name" value="Helix hairpin bin"/>
    <property type="match status" value="1"/>
</dbReference>
<evidence type="ECO:0000256" key="13">
    <source>
        <dbReference type="RuleBase" id="RU000352"/>
    </source>
</evidence>
<evidence type="ECO:0000256" key="4">
    <source>
        <dbReference type="ARBA" id="ARBA00022490"/>
    </source>
</evidence>
<evidence type="ECO:0000256" key="6">
    <source>
        <dbReference type="ARBA" id="ARBA00022723"/>
    </source>
</evidence>
<dbReference type="InterPro" id="IPR000217">
    <property type="entry name" value="Tubulin"/>
</dbReference>
<keyword evidence="5 13" id="KW-0493">Microtubule</keyword>
<keyword evidence="6" id="KW-0479">Metal-binding</keyword>
<keyword evidence="7 13" id="KW-0547">Nucleotide-binding</keyword>
<dbReference type="FunFam" id="3.40.50.1440:FF:000007">
    <property type="entry name" value="Tubulin alpha chain"/>
    <property type="match status" value="1"/>
</dbReference>